<evidence type="ECO:0000313" key="2">
    <source>
        <dbReference type="EMBL" id="GBG12881.1"/>
    </source>
</evidence>
<feature type="transmembrane region" description="Helical" evidence="1">
    <location>
        <begin position="6"/>
        <end position="22"/>
    </location>
</feature>
<evidence type="ECO:0000313" key="3">
    <source>
        <dbReference type="Proteomes" id="UP000245081"/>
    </source>
</evidence>
<dbReference type="Proteomes" id="UP000245081">
    <property type="component" value="Unassembled WGS sequence"/>
</dbReference>
<feature type="transmembrane region" description="Helical" evidence="1">
    <location>
        <begin position="34"/>
        <end position="51"/>
    </location>
</feature>
<gene>
    <name evidence="2" type="ORF">NMK_0416</name>
</gene>
<dbReference type="AlphaFoldDB" id="A0A2R5F880"/>
<dbReference type="EMBL" id="BDOQ01000002">
    <property type="protein sequence ID" value="GBG12881.1"/>
    <property type="molecule type" value="Genomic_DNA"/>
</dbReference>
<keyword evidence="3" id="KW-1185">Reference proteome</keyword>
<evidence type="ECO:0000256" key="1">
    <source>
        <dbReference type="SAM" id="Phobius"/>
    </source>
</evidence>
<sequence length="87" mass="9445">MLGFIVSTITFSIVARLLTWQMEKQGAMVPRQKFMVMVAATLISMGIGWGVDRLDGDADAPSRQLSVAQILHSGDPVLIAKFLIGIN</sequence>
<protein>
    <submittedName>
        <fullName evidence="2">Histidine kinase</fullName>
    </submittedName>
</protein>
<keyword evidence="1" id="KW-1133">Transmembrane helix</keyword>
<keyword evidence="1" id="KW-0812">Transmembrane</keyword>
<keyword evidence="2" id="KW-0808">Transferase</keyword>
<accession>A0A2R5F880</accession>
<keyword evidence="1" id="KW-0472">Membrane</keyword>
<reference evidence="2 3" key="1">
    <citation type="journal article" date="2018" name="Environ. Microbiol.">
        <title>Isolation and genomic characterization of Novimethylophilus kurashikiensis gen. nov. sp. nov., a new lanthanide-dependent methylotrophic species of Methylophilaceae.</title>
        <authorList>
            <person name="Lv H."/>
            <person name="Sahin N."/>
            <person name="Tani A."/>
        </authorList>
    </citation>
    <scope>NUCLEOTIDE SEQUENCE [LARGE SCALE GENOMIC DNA]</scope>
    <source>
        <strain evidence="2 3">La2-4</strain>
    </source>
</reference>
<comment type="caution">
    <text evidence="2">The sequence shown here is derived from an EMBL/GenBank/DDBJ whole genome shotgun (WGS) entry which is preliminary data.</text>
</comment>
<proteinExistence type="predicted"/>
<organism evidence="2 3">
    <name type="scientific">Novimethylophilus kurashikiensis</name>
    <dbReference type="NCBI Taxonomy" id="1825523"/>
    <lineage>
        <taxon>Bacteria</taxon>
        <taxon>Pseudomonadati</taxon>
        <taxon>Pseudomonadota</taxon>
        <taxon>Betaproteobacteria</taxon>
        <taxon>Nitrosomonadales</taxon>
        <taxon>Methylophilaceae</taxon>
        <taxon>Novimethylophilus</taxon>
    </lineage>
</organism>
<name>A0A2R5F880_9PROT</name>
<dbReference type="GO" id="GO:0016301">
    <property type="term" value="F:kinase activity"/>
    <property type="evidence" value="ECO:0007669"/>
    <property type="project" value="UniProtKB-KW"/>
</dbReference>
<keyword evidence="2" id="KW-0418">Kinase</keyword>